<dbReference type="Proteomes" id="UP001153269">
    <property type="component" value="Unassembled WGS sequence"/>
</dbReference>
<protein>
    <submittedName>
        <fullName evidence="3">Uncharacterized protein</fullName>
    </submittedName>
</protein>
<evidence type="ECO:0000313" key="3">
    <source>
        <dbReference type="EMBL" id="CAB1447695.1"/>
    </source>
</evidence>
<keyword evidence="4" id="KW-1185">Reference proteome</keyword>
<gene>
    <name evidence="3" type="ORF">PLEPLA_LOCUS35372</name>
</gene>
<feature type="chain" id="PRO_5040337453" evidence="2">
    <location>
        <begin position="32"/>
        <end position="146"/>
    </location>
</feature>
<dbReference type="AlphaFoldDB" id="A0A9N7V8A0"/>
<dbReference type="EMBL" id="CADEAL010003956">
    <property type="protein sequence ID" value="CAB1447695.1"/>
    <property type="molecule type" value="Genomic_DNA"/>
</dbReference>
<keyword evidence="2" id="KW-0732">Signal</keyword>
<evidence type="ECO:0000313" key="4">
    <source>
        <dbReference type="Proteomes" id="UP001153269"/>
    </source>
</evidence>
<evidence type="ECO:0000256" key="1">
    <source>
        <dbReference type="SAM" id="MobiDB-lite"/>
    </source>
</evidence>
<reference evidence="3" key="1">
    <citation type="submission" date="2020-03" db="EMBL/GenBank/DDBJ databases">
        <authorList>
            <person name="Weist P."/>
        </authorList>
    </citation>
    <scope>NUCLEOTIDE SEQUENCE</scope>
</reference>
<feature type="region of interest" description="Disordered" evidence="1">
    <location>
        <begin position="122"/>
        <end position="146"/>
    </location>
</feature>
<feature type="non-terminal residue" evidence="3">
    <location>
        <position position="1"/>
    </location>
</feature>
<name>A0A9N7V8A0_PLEPL</name>
<proteinExistence type="predicted"/>
<feature type="compositionally biased region" description="Pro residues" evidence="1">
    <location>
        <begin position="135"/>
        <end position="146"/>
    </location>
</feature>
<evidence type="ECO:0000256" key="2">
    <source>
        <dbReference type="SAM" id="SignalP"/>
    </source>
</evidence>
<sequence>NKAQTRALDLCGYWAVLILFWEHGGVSGASALPLPRICHLAGRLPLLRTTQEDNEDNESSRVAGDISLRDPVLWEVCGKQSAILLCAFHLAVETPTKASLKDQLMQTRGAAFQPGHLIARSSANKAASSCSPDSLHPPPPPPSPPI</sequence>
<organism evidence="3 4">
    <name type="scientific">Pleuronectes platessa</name>
    <name type="common">European plaice</name>
    <dbReference type="NCBI Taxonomy" id="8262"/>
    <lineage>
        <taxon>Eukaryota</taxon>
        <taxon>Metazoa</taxon>
        <taxon>Chordata</taxon>
        <taxon>Craniata</taxon>
        <taxon>Vertebrata</taxon>
        <taxon>Euteleostomi</taxon>
        <taxon>Actinopterygii</taxon>
        <taxon>Neopterygii</taxon>
        <taxon>Teleostei</taxon>
        <taxon>Neoteleostei</taxon>
        <taxon>Acanthomorphata</taxon>
        <taxon>Carangaria</taxon>
        <taxon>Pleuronectiformes</taxon>
        <taxon>Pleuronectoidei</taxon>
        <taxon>Pleuronectidae</taxon>
        <taxon>Pleuronectes</taxon>
    </lineage>
</organism>
<comment type="caution">
    <text evidence="3">The sequence shown here is derived from an EMBL/GenBank/DDBJ whole genome shotgun (WGS) entry which is preliminary data.</text>
</comment>
<accession>A0A9N7V8A0</accession>
<feature type="signal peptide" evidence="2">
    <location>
        <begin position="1"/>
        <end position="31"/>
    </location>
</feature>